<dbReference type="Proteomes" id="UP000315377">
    <property type="component" value="Chromosome"/>
</dbReference>
<sequence>MLVFFIEHTFPDRLLSLSSIIIEFRVSIRRKVRMYAAMNTTVSEQQQLHPNVVPYWRIYRLFSALKRTALTSIPIIVCLMWLPQWKWIIYASAAYLLLHWSKDLFYIIYGVRFSYARRSYVLTREEIVIRWGSIWTVNSSVIPLSRVQHVDIEQDVIQKKLGISEVVIVTAGDATGIVGLLEDDANKLRRQVIELAKIGETDAYNP</sequence>
<feature type="domain" description="YdbS-like PH" evidence="1">
    <location>
        <begin position="115"/>
        <end position="191"/>
    </location>
</feature>
<name>A0AAP9DXU7_PANTH</name>
<gene>
    <name evidence="2" type="ORF">FLT43_25440</name>
</gene>
<proteinExistence type="predicted"/>
<dbReference type="PANTHER" id="PTHR34473">
    <property type="entry name" value="UPF0699 TRANSMEMBRANE PROTEIN YDBS"/>
    <property type="match status" value="1"/>
</dbReference>
<accession>A0AAP9DXU7</accession>
<evidence type="ECO:0000313" key="3">
    <source>
        <dbReference type="Proteomes" id="UP000315377"/>
    </source>
</evidence>
<protein>
    <submittedName>
        <fullName evidence="2">PH domain-containing protein</fullName>
    </submittedName>
</protein>
<dbReference type="AlphaFoldDB" id="A0AAP9DXU7"/>
<organism evidence="2 3">
    <name type="scientific">Paenibacillus thiaminolyticus</name>
    <name type="common">Bacillus thiaminolyticus</name>
    <dbReference type="NCBI Taxonomy" id="49283"/>
    <lineage>
        <taxon>Bacteria</taxon>
        <taxon>Bacillati</taxon>
        <taxon>Bacillota</taxon>
        <taxon>Bacilli</taxon>
        <taxon>Bacillales</taxon>
        <taxon>Paenibacillaceae</taxon>
        <taxon>Paenibacillus</taxon>
    </lineage>
</organism>
<dbReference type="InterPro" id="IPR005182">
    <property type="entry name" value="YdbS-like_PH"/>
</dbReference>
<reference evidence="2 3" key="1">
    <citation type="submission" date="2019-07" db="EMBL/GenBank/DDBJ databases">
        <title>Paenibacillus thiaminolyticus NRRL B-4156.</title>
        <authorList>
            <person name="Hehnly C."/>
            <person name="Zhang L."/>
        </authorList>
    </citation>
    <scope>NUCLEOTIDE SEQUENCE [LARGE SCALE GENOMIC DNA]</scope>
    <source>
        <strain evidence="2 3">NRRL B-4156</strain>
    </source>
</reference>
<dbReference type="EMBL" id="CP041405">
    <property type="protein sequence ID" value="QDM46420.1"/>
    <property type="molecule type" value="Genomic_DNA"/>
</dbReference>
<evidence type="ECO:0000313" key="2">
    <source>
        <dbReference type="EMBL" id="QDM46420.1"/>
    </source>
</evidence>
<evidence type="ECO:0000259" key="1">
    <source>
        <dbReference type="Pfam" id="PF03703"/>
    </source>
</evidence>
<dbReference type="PANTHER" id="PTHR34473:SF2">
    <property type="entry name" value="UPF0699 TRANSMEMBRANE PROTEIN YDBT"/>
    <property type="match status" value="1"/>
</dbReference>
<dbReference type="Pfam" id="PF03703">
    <property type="entry name" value="bPH_2"/>
    <property type="match status" value="1"/>
</dbReference>